<keyword evidence="2" id="KW-0175">Coiled coil</keyword>
<dbReference type="SUPFAM" id="SSF144232">
    <property type="entry name" value="HIT/MYND zinc finger-like"/>
    <property type="match status" value="1"/>
</dbReference>
<accession>A0A0C3BVI6</accession>
<dbReference type="Pfam" id="PF04438">
    <property type="entry name" value="zf-HIT"/>
    <property type="match status" value="1"/>
</dbReference>
<dbReference type="EMBL" id="KN832973">
    <property type="protein sequence ID" value="KIM90558.1"/>
    <property type="molecule type" value="Genomic_DNA"/>
</dbReference>
<proteinExistence type="predicted"/>
<dbReference type="HOGENOM" id="CLU_041572_0_0_1"/>
<keyword evidence="1" id="KW-0862">Zinc</keyword>
<dbReference type="PANTHER" id="PTHR15555:SF0">
    <property type="entry name" value="ZINC FINGER HIT DOMAIN-CONTAINING PROTEIN 2"/>
    <property type="match status" value="1"/>
</dbReference>
<gene>
    <name evidence="5" type="ORF">PILCRDRAFT_812311</name>
</gene>
<keyword evidence="1" id="KW-0479">Metal-binding</keyword>
<dbReference type="PANTHER" id="PTHR15555">
    <property type="entry name" value="ZINC FINGER HIT DOMAIN CONTAINING PROTEIN 2 PROTEIN FON -RELATED"/>
    <property type="match status" value="1"/>
</dbReference>
<dbReference type="PROSITE" id="PS51083">
    <property type="entry name" value="ZF_HIT"/>
    <property type="match status" value="1"/>
</dbReference>
<evidence type="ECO:0000313" key="6">
    <source>
        <dbReference type="Proteomes" id="UP000054166"/>
    </source>
</evidence>
<evidence type="ECO:0000256" key="1">
    <source>
        <dbReference type="PROSITE-ProRule" id="PRU00453"/>
    </source>
</evidence>
<organism evidence="5 6">
    <name type="scientific">Piloderma croceum (strain F 1598)</name>
    <dbReference type="NCBI Taxonomy" id="765440"/>
    <lineage>
        <taxon>Eukaryota</taxon>
        <taxon>Fungi</taxon>
        <taxon>Dikarya</taxon>
        <taxon>Basidiomycota</taxon>
        <taxon>Agaricomycotina</taxon>
        <taxon>Agaricomycetes</taxon>
        <taxon>Agaricomycetidae</taxon>
        <taxon>Atheliales</taxon>
        <taxon>Atheliaceae</taxon>
        <taxon>Piloderma</taxon>
    </lineage>
</organism>
<dbReference type="InParanoid" id="A0A0C3BVI6"/>
<keyword evidence="6" id="KW-1185">Reference proteome</keyword>
<evidence type="ECO:0000313" key="5">
    <source>
        <dbReference type="EMBL" id="KIM90558.1"/>
    </source>
</evidence>
<dbReference type="STRING" id="765440.A0A0C3BVI6"/>
<dbReference type="Proteomes" id="UP000054166">
    <property type="component" value="Unassembled WGS sequence"/>
</dbReference>
<dbReference type="AlphaFoldDB" id="A0A0C3BVI6"/>
<dbReference type="CDD" id="cd23024">
    <property type="entry name" value="zf-HIT_ZNHIT2-3"/>
    <property type="match status" value="1"/>
</dbReference>
<evidence type="ECO:0000256" key="3">
    <source>
        <dbReference type="SAM" id="MobiDB-lite"/>
    </source>
</evidence>
<dbReference type="InterPro" id="IPR007529">
    <property type="entry name" value="Znf_HIT"/>
</dbReference>
<dbReference type="OrthoDB" id="18412at2759"/>
<name>A0A0C3BVI6_PILCF</name>
<keyword evidence="1" id="KW-0863">Zinc-finger</keyword>
<reference evidence="6" key="2">
    <citation type="submission" date="2015-01" db="EMBL/GenBank/DDBJ databases">
        <title>Evolutionary Origins and Diversification of the Mycorrhizal Mutualists.</title>
        <authorList>
            <consortium name="DOE Joint Genome Institute"/>
            <consortium name="Mycorrhizal Genomics Consortium"/>
            <person name="Kohler A."/>
            <person name="Kuo A."/>
            <person name="Nagy L.G."/>
            <person name="Floudas D."/>
            <person name="Copeland A."/>
            <person name="Barry K.W."/>
            <person name="Cichocki N."/>
            <person name="Veneault-Fourrey C."/>
            <person name="LaButti K."/>
            <person name="Lindquist E.A."/>
            <person name="Lipzen A."/>
            <person name="Lundell T."/>
            <person name="Morin E."/>
            <person name="Murat C."/>
            <person name="Riley R."/>
            <person name="Ohm R."/>
            <person name="Sun H."/>
            <person name="Tunlid A."/>
            <person name="Henrissat B."/>
            <person name="Grigoriev I.V."/>
            <person name="Hibbett D.S."/>
            <person name="Martin F."/>
        </authorList>
    </citation>
    <scope>NUCLEOTIDE SEQUENCE [LARGE SCALE GENOMIC DNA]</scope>
    <source>
        <strain evidence="6">F 1598</strain>
    </source>
</reference>
<feature type="compositionally biased region" description="Basic and acidic residues" evidence="3">
    <location>
        <begin position="322"/>
        <end position="331"/>
    </location>
</feature>
<dbReference type="Gene3D" id="3.30.60.190">
    <property type="match status" value="1"/>
</dbReference>
<sequence>MDSDPLIASTELVAAESADKVICGICRRQFSKYICPTCNVAYCSLACFRSESHSQCSETFYRKEVESGINSEPSKTAEEKLKMMELLKRLEKQSQEDDQNLLETDDDVDEDAAVDLAQRLGDMDINSISPDDLWSMLTPEERKKFMKALDNPSSELAQQLLASETLDSERLEPWWEAPSLNDGTQALPTKQYGVKPEVMPIPSAIPKMLVTGSPLLYNICAMCLAYAYTTRYLSISPLSSLNADNPDFQEARRIISQLAPFVTDRKSKILHSSLDSVITDIWSRFEAATIDNKLIFVLLCDTAQLLRPRVVTDVSPSTSGAEDAKASDDPTRSTLDSHPSLSSLLVLSDLFKLFESRQRRSAERQNHVTMKISFYAAHIMSTPSSILGHVSEKIVARSKILEGRALSTLSNTATDHRPPARSFSGGWMRPEFEKNGKIQPMIRELP</sequence>
<protein>
    <recommendedName>
        <fullName evidence="4">HIT-type domain-containing protein</fullName>
    </recommendedName>
</protein>
<reference evidence="5 6" key="1">
    <citation type="submission" date="2014-04" db="EMBL/GenBank/DDBJ databases">
        <authorList>
            <consortium name="DOE Joint Genome Institute"/>
            <person name="Kuo A."/>
            <person name="Tarkka M."/>
            <person name="Buscot F."/>
            <person name="Kohler A."/>
            <person name="Nagy L.G."/>
            <person name="Floudas D."/>
            <person name="Copeland A."/>
            <person name="Barry K.W."/>
            <person name="Cichocki N."/>
            <person name="Veneault-Fourrey C."/>
            <person name="LaButti K."/>
            <person name="Lindquist E.A."/>
            <person name="Lipzen A."/>
            <person name="Lundell T."/>
            <person name="Morin E."/>
            <person name="Murat C."/>
            <person name="Sun H."/>
            <person name="Tunlid A."/>
            <person name="Henrissat B."/>
            <person name="Grigoriev I.V."/>
            <person name="Hibbett D.S."/>
            <person name="Martin F."/>
            <person name="Nordberg H.P."/>
            <person name="Cantor M.N."/>
            <person name="Hua S.X."/>
        </authorList>
    </citation>
    <scope>NUCLEOTIDE SEQUENCE [LARGE SCALE GENOMIC DNA]</scope>
    <source>
        <strain evidence="5 6">F 1598</strain>
    </source>
</reference>
<evidence type="ECO:0000259" key="4">
    <source>
        <dbReference type="PROSITE" id="PS51083"/>
    </source>
</evidence>
<dbReference type="GO" id="GO:0008270">
    <property type="term" value="F:zinc ion binding"/>
    <property type="evidence" value="ECO:0007669"/>
    <property type="project" value="UniProtKB-UniRule"/>
</dbReference>
<feature type="coiled-coil region" evidence="2">
    <location>
        <begin position="76"/>
        <end position="107"/>
    </location>
</feature>
<feature type="domain" description="HIT-type" evidence="4">
    <location>
        <begin position="23"/>
        <end position="56"/>
    </location>
</feature>
<evidence type="ECO:0000256" key="2">
    <source>
        <dbReference type="SAM" id="Coils"/>
    </source>
</evidence>
<feature type="region of interest" description="Disordered" evidence="3">
    <location>
        <begin position="314"/>
        <end position="337"/>
    </location>
</feature>
<dbReference type="InterPro" id="IPR039646">
    <property type="entry name" value="ZNHIT2"/>
</dbReference>